<keyword evidence="4" id="KW-0547">Nucleotide-binding</keyword>
<proteinExistence type="inferred from homology"/>
<evidence type="ECO:0000256" key="1">
    <source>
        <dbReference type="ARBA" id="ARBA00001946"/>
    </source>
</evidence>
<dbReference type="Gene3D" id="2.60.200.40">
    <property type="match status" value="1"/>
</dbReference>
<keyword evidence="7" id="KW-0444">Lipid biosynthesis</keyword>
<reference evidence="10" key="2">
    <citation type="journal article" date="2021" name="PeerJ">
        <title>Extensive microbial diversity within the chicken gut microbiome revealed by metagenomics and culture.</title>
        <authorList>
            <person name="Gilroy R."/>
            <person name="Ravi A."/>
            <person name="Getino M."/>
            <person name="Pursley I."/>
            <person name="Horton D.L."/>
            <person name="Alikhan N.F."/>
            <person name="Baker D."/>
            <person name="Gharbi K."/>
            <person name="Hall N."/>
            <person name="Watson M."/>
            <person name="Adriaenssens E.M."/>
            <person name="Foster-Nyarko E."/>
            <person name="Jarju S."/>
            <person name="Secka A."/>
            <person name="Antonio M."/>
            <person name="Oren A."/>
            <person name="Chaudhuri R.R."/>
            <person name="La Ragione R."/>
            <person name="Hildebrand F."/>
            <person name="Pallen M.J."/>
        </authorList>
    </citation>
    <scope>NUCLEOTIDE SEQUENCE</scope>
    <source>
        <strain evidence="10">CHK123-3438</strain>
    </source>
</reference>
<dbReference type="PANTHER" id="PTHR12358">
    <property type="entry name" value="SPHINGOSINE KINASE"/>
    <property type="match status" value="1"/>
</dbReference>
<protein>
    <submittedName>
        <fullName evidence="10">Diacylglycerol kinase family lipid kinase</fullName>
    </submittedName>
</protein>
<evidence type="ECO:0000313" key="11">
    <source>
        <dbReference type="Proteomes" id="UP000886860"/>
    </source>
</evidence>
<evidence type="ECO:0000256" key="8">
    <source>
        <dbReference type="ARBA" id="ARBA00023264"/>
    </source>
</evidence>
<dbReference type="Gene3D" id="3.40.50.10330">
    <property type="entry name" value="Probable inorganic polyphosphate/atp-NAD kinase, domain 1"/>
    <property type="match status" value="1"/>
</dbReference>
<keyword evidence="8" id="KW-1208">Phospholipid metabolism</keyword>
<dbReference type="InterPro" id="IPR001206">
    <property type="entry name" value="Diacylglycerol_kinase_cat_dom"/>
</dbReference>
<dbReference type="GO" id="GO:0016301">
    <property type="term" value="F:kinase activity"/>
    <property type="evidence" value="ECO:0007669"/>
    <property type="project" value="UniProtKB-KW"/>
</dbReference>
<dbReference type="AlphaFoldDB" id="A0A9D1KEF4"/>
<dbReference type="InterPro" id="IPR045540">
    <property type="entry name" value="YegS/DAGK_C"/>
</dbReference>
<comment type="similarity">
    <text evidence="2">Belongs to the diacylglycerol/lipid kinase family.</text>
</comment>
<comment type="caution">
    <text evidence="10">The sequence shown here is derived from an EMBL/GenBank/DDBJ whole genome shotgun (WGS) entry which is preliminary data.</text>
</comment>
<name>A0A9D1KEF4_9FIRM</name>
<feature type="domain" description="DAGKc" evidence="9">
    <location>
        <begin position="1"/>
        <end position="131"/>
    </location>
</feature>
<evidence type="ECO:0000313" key="10">
    <source>
        <dbReference type="EMBL" id="HIT40779.1"/>
    </source>
</evidence>
<keyword evidence="5 10" id="KW-0418">Kinase</keyword>
<evidence type="ECO:0000256" key="3">
    <source>
        <dbReference type="ARBA" id="ARBA00022679"/>
    </source>
</evidence>
<dbReference type="GO" id="GO:0008654">
    <property type="term" value="P:phospholipid biosynthetic process"/>
    <property type="evidence" value="ECO:0007669"/>
    <property type="project" value="UniProtKB-KW"/>
</dbReference>
<sequence length="308" mass="35125">MYFFIVNPHCQSGRGKRIWGILEHVLKRENIEYESYLTERPGDARKFARKLTRCCQEPRVIVTVGGDGTMNEVLDGLLPGPMITLGYIPAGSGNDLGRSLGFSRRQVRCLRRILFSPTIRLLDYGVLTIGDKGEHRRFMVSSGIGMDAEVCCMVRENSDPSLLKKMGLGRLEYAVAGLMLLRKTRPVKGYVILDRVKKIEFNHIFFISAHIHPFEGGGFCLAPDASGSDGKLRVCVVSNERRRRILRMLISIFLKRRKKRRKGIRVYECREALFHLDRPAAVHADGEDCGEWNEFQVECIPRQIRMIV</sequence>
<gene>
    <name evidence="10" type="ORF">IAB60_01565</name>
</gene>
<dbReference type="InterPro" id="IPR016064">
    <property type="entry name" value="NAD/diacylglycerol_kinase_sf"/>
</dbReference>
<dbReference type="GO" id="GO:0005524">
    <property type="term" value="F:ATP binding"/>
    <property type="evidence" value="ECO:0007669"/>
    <property type="project" value="UniProtKB-KW"/>
</dbReference>
<evidence type="ECO:0000256" key="2">
    <source>
        <dbReference type="ARBA" id="ARBA00005983"/>
    </source>
</evidence>
<evidence type="ECO:0000256" key="7">
    <source>
        <dbReference type="ARBA" id="ARBA00023209"/>
    </source>
</evidence>
<dbReference type="SMART" id="SM00046">
    <property type="entry name" value="DAGKc"/>
    <property type="match status" value="1"/>
</dbReference>
<keyword evidence="6" id="KW-0067">ATP-binding</keyword>
<dbReference type="SUPFAM" id="SSF111331">
    <property type="entry name" value="NAD kinase/diacylglycerol kinase-like"/>
    <property type="match status" value="1"/>
</dbReference>
<evidence type="ECO:0000256" key="4">
    <source>
        <dbReference type="ARBA" id="ARBA00022741"/>
    </source>
</evidence>
<keyword evidence="3" id="KW-0808">Transferase</keyword>
<keyword evidence="7" id="KW-0443">Lipid metabolism</keyword>
<comment type="cofactor">
    <cofactor evidence="1">
        <name>Mg(2+)</name>
        <dbReference type="ChEBI" id="CHEBI:18420"/>
    </cofactor>
</comment>
<dbReference type="PROSITE" id="PS50146">
    <property type="entry name" value="DAGK"/>
    <property type="match status" value="1"/>
</dbReference>
<evidence type="ECO:0000256" key="6">
    <source>
        <dbReference type="ARBA" id="ARBA00022840"/>
    </source>
</evidence>
<keyword evidence="7" id="KW-0594">Phospholipid biosynthesis</keyword>
<dbReference type="EMBL" id="DVKS01000028">
    <property type="protein sequence ID" value="HIT40779.1"/>
    <property type="molecule type" value="Genomic_DNA"/>
</dbReference>
<dbReference type="Pfam" id="PF19279">
    <property type="entry name" value="YegS_C"/>
    <property type="match status" value="1"/>
</dbReference>
<dbReference type="PANTHER" id="PTHR12358:SF54">
    <property type="entry name" value="SPHINGOSINE KINASE RELATED PROTEIN"/>
    <property type="match status" value="1"/>
</dbReference>
<dbReference type="InterPro" id="IPR050187">
    <property type="entry name" value="Lipid_Phosphate_FormReg"/>
</dbReference>
<organism evidence="10 11">
    <name type="scientific">Candidatus Caccovicinus merdipullorum</name>
    <dbReference type="NCBI Taxonomy" id="2840724"/>
    <lineage>
        <taxon>Bacteria</taxon>
        <taxon>Bacillati</taxon>
        <taxon>Bacillota</taxon>
        <taxon>Clostridia</taxon>
        <taxon>Eubacteriales</taxon>
        <taxon>Candidatus Caccovicinus</taxon>
    </lineage>
</organism>
<dbReference type="Proteomes" id="UP000886860">
    <property type="component" value="Unassembled WGS sequence"/>
</dbReference>
<dbReference type="InterPro" id="IPR017438">
    <property type="entry name" value="ATP-NAD_kinase_N"/>
</dbReference>
<accession>A0A9D1KEF4</accession>
<evidence type="ECO:0000259" key="9">
    <source>
        <dbReference type="PROSITE" id="PS50146"/>
    </source>
</evidence>
<dbReference type="Pfam" id="PF00781">
    <property type="entry name" value="DAGK_cat"/>
    <property type="match status" value="1"/>
</dbReference>
<evidence type="ECO:0000256" key="5">
    <source>
        <dbReference type="ARBA" id="ARBA00022777"/>
    </source>
</evidence>
<reference evidence="10" key="1">
    <citation type="submission" date="2020-10" db="EMBL/GenBank/DDBJ databases">
        <authorList>
            <person name="Gilroy R."/>
        </authorList>
    </citation>
    <scope>NUCLEOTIDE SEQUENCE</scope>
    <source>
        <strain evidence="10">CHK123-3438</strain>
    </source>
</reference>